<dbReference type="EMBL" id="VYZN01000042">
    <property type="protein sequence ID" value="KAE9530720.1"/>
    <property type="molecule type" value="Genomic_DNA"/>
</dbReference>
<accession>A0A6G0TCP4</accession>
<gene>
    <name evidence="1" type="ORF">AGLY_011182</name>
</gene>
<protein>
    <submittedName>
        <fullName evidence="1">Uncharacterized protein</fullName>
    </submittedName>
</protein>
<dbReference type="Proteomes" id="UP000475862">
    <property type="component" value="Unassembled WGS sequence"/>
</dbReference>
<name>A0A6G0TCP4_APHGL</name>
<dbReference type="AlphaFoldDB" id="A0A6G0TCP4"/>
<keyword evidence="2" id="KW-1185">Reference proteome</keyword>
<sequence>MSYIVILIIKITCKEIPLIPKQNLNYFHHPDTPLQNLHQTQHPSRSLLHKNHCPLLQQQLKNEQLGSLYNNLLDSIFRMVTLQIEDHLLVGEELKYIDHHSEKIRKIKLCKMVSQVVIGSIEPICSLKGQELDSDLLDIKALFEEFQVKFYIHLPTDDRVSGGPNMATSHSRKLSSINLTLNPSTGSS</sequence>
<organism evidence="1 2">
    <name type="scientific">Aphis glycines</name>
    <name type="common">Soybean aphid</name>
    <dbReference type="NCBI Taxonomy" id="307491"/>
    <lineage>
        <taxon>Eukaryota</taxon>
        <taxon>Metazoa</taxon>
        <taxon>Ecdysozoa</taxon>
        <taxon>Arthropoda</taxon>
        <taxon>Hexapoda</taxon>
        <taxon>Insecta</taxon>
        <taxon>Pterygota</taxon>
        <taxon>Neoptera</taxon>
        <taxon>Paraneoptera</taxon>
        <taxon>Hemiptera</taxon>
        <taxon>Sternorrhyncha</taxon>
        <taxon>Aphidomorpha</taxon>
        <taxon>Aphidoidea</taxon>
        <taxon>Aphididae</taxon>
        <taxon>Aphidini</taxon>
        <taxon>Aphis</taxon>
        <taxon>Aphis</taxon>
    </lineage>
</organism>
<evidence type="ECO:0000313" key="1">
    <source>
        <dbReference type="EMBL" id="KAE9530720.1"/>
    </source>
</evidence>
<evidence type="ECO:0000313" key="2">
    <source>
        <dbReference type="Proteomes" id="UP000475862"/>
    </source>
</evidence>
<comment type="caution">
    <text evidence="1">The sequence shown here is derived from an EMBL/GenBank/DDBJ whole genome shotgun (WGS) entry which is preliminary data.</text>
</comment>
<reference evidence="1 2" key="1">
    <citation type="submission" date="2019-08" db="EMBL/GenBank/DDBJ databases">
        <title>The genome of the soybean aphid Biotype 1, its phylome, world population structure and adaptation to the North American continent.</title>
        <authorList>
            <person name="Giordano R."/>
            <person name="Donthu R.K."/>
            <person name="Hernandez A.G."/>
            <person name="Wright C.L."/>
            <person name="Zimin A.V."/>
        </authorList>
    </citation>
    <scope>NUCLEOTIDE SEQUENCE [LARGE SCALE GENOMIC DNA]</scope>
    <source>
        <tissue evidence="1">Whole aphids</tissue>
    </source>
</reference>
<proteinExistence type="predicted"/>
<dbReference type="OrthoDB" id="19692at2759"/>